<dbReference type="AlphaFoldDB" id="A0A073IE76"/>
<evidence type="ECO:0000313" key="2">
    <source>
        <dbReference type="Proteomes" id="UP000027734"/>
    </source>
</evidence>
<name>A0A073IE76_9RHOB</name>
<proteinExistence type="predicted"/>
<evidence type="ECO:0000313" key="1">
    <source>
        <dbReference type="EMBL" id="KEJ88663.1"/>
    </source>
</evidence>
<dbReference type="SUPFAM" id="SSF54862">
    <property type="entry name" value="4Fe-4S ferredoxins"/>
    <property type="match status" value="1"/>
</dbReference>
<organism evidence="1 2">
    <name type="scientific">Sulfitobacter donghicola DSW-25 = KCTC 12864 = JCM 14565</name>
    <dbReference type="NCBI Taxonomy" id="1300350"/>
    <lineage>
        <taxon>Bacteria</taxon>
        <taxon>Pseudomonadati</taxon>
        <taxon>Pseudomonadota</taxon>
        <taxon>Alphaproteobacteria</taxon>
        <taxon>Rhodobacterales</taxon>
        <taxon>Roseobacteraceae</taxon>
        <taxon>Sulfitobacter</taxon>
    </lineage>
</organism>
<accession>A0A073IE76</accession>
<keyword evidence="2" id="KW-1185">Reference proteome</keyword>
<dbReference type="Proteomes" id="UP000027734">
    <property type="component" value="Unassembled WGS sequence"/>
</dbReference>
<sequence length="214" mass="22907">MLDKIDALAAPHGLMAMGGAHSDPDQPKQTIVLIGTAPHFWSHFTQSPEYSDGAPDAIDRWSQRILPPIMEAAGGAAVVYPFGGPPFAPFIAWAKKTGEAFDSPVGMLVHARAGLLISYRGGIVFRGHLNLPAQQPTNPCDTCMDRPCVAACPVGALSDTHFYDVPKCKSHIASSEGQDCMTQGCATRLACPVSQLFNRPMAQNAYHMKAFRGS</sequence>
<dbReference type="STRING" id="1300350.Z948_2161"/>
<comment type="caution">
    <text evidence="1">The sequence shown here is derived from an EMBL/GenBank/DDBJ whole genome shotgun (WGS) entry which is preliminary data.</text>
</comment>
<reference evidence="1 2" key="1">
    <citation type="submission" date="2014-01" db="EMBL/GenBank/DDBJ databases">
        <title>Sulfitobacter donghicola JCM 14565 Genome Sequencing.</title>
        <authorList>
            <person name="Lai Q."/>
            <person name="Hong Z."/>
        </authorList>
    </citation>
    <scope>NUCLEOTIDE SEQUENCE [LARGE SCALE GENOMIC DNA]</scope>
    <source>
        <strain evidence="1 2">JCM 14565</strain>
    </source>
</reference>
<protein>
    <recommendedName>
        <fullName evidence="3">Ferredoxin</fullName>
    </recommendedName>
</protein>
<evidence type="ECO:0008006" key="3">
    <source>
        <dbReference type="Google" id="ProtNLM"/>
    </source>
</evidence>
<dbReference type="eggNOG" id="COG1600">
    <property type="taxonomic scope" value="Bacteria"/>
</dbReference>
<dbReference type="EMBL" id="JAMC01000005">
    <property type="protein sequence ID" value="KEJ88663.1"/>
    <property type="molecule type" value="Genomic_DNA"/>
</dbReference>
<gene>
    <name evidence="1" type="ORF">DSW25_13435</name>
</gene>